<dbReference type="Proteomes" id="UP001151760">
    <property type="component" value="Unassembled WGS sequence"/>
</dbReference>
<evidence type="ECO:0000256" key="1">
    <source>
        <dbReference type="SAM" id="MobiDB-lite"/>
    </source>
</evidence>
<name>A0ABQ5DQ94_9ASTR</name>
<organism evidence="2 3">
    <name type="scientific">Tanacetum coccineum</name>
    <dbReference type="NCBI Taxonomy" id="301880"/>
    <lineage>
        <taxon>Eukaryota</taxon>
        <taxon>Viridiplantae</taxon>
        <taxon>Streptophyta</taxon>
        <taxon>Embryophyta</taxon>
        <taxon>Tracheophyta</taxon>
        <taxon>Spermatophyta</taxon>
        <taxon>Magnoliopsida</taxon>
        <taxon>eudicotyledons</taxon>
        <taxon>Gunneridae</taxon>
        <taxon>Pentapetalae</taxon>
        <taxon>asterids</taxon>
        <taxon>campanulids</taxon>
        <taxon>Asterales</taxon>
        <taxon>Asteraceae</taxon>
        <taxon>Asteroideae</taxon>
        <taxon>Anthemideae</taxon>
        <taxon>Anthemidinae</taxon>
        <taxon>Tanacetum</taxon>
    </lineage>
</organism>
<gene>
    <name evidence="2" type="ORF">Tco_0940623</name>
</gene>
<comment type="caution">
    <text evidence="2">The sequence shown here is derived from an EMBL/GenBank/DDBJ whole genome shotgun (WGS) entry which is preliminary data.</text>
</comment>
<protein>
    <submittedName>
        <fullName evidence="2">Uncharacterized protein</fullName>
    </submittedName>
</protein>
<keyword evidence="3" id="KW-1185">Reference proteome</keyword>
<feature type="region of interest" description="Disordered" evidence="1">
    <location>
        <begin position="55"/>
        <end position="94"/>
    </location>
</feature>
<reference evidence="2" key="2">
    <citation type="submission" date="2022-01" db="EMBL/GenBank/DDBJ databases">
        <authorList>
            <person name="Yamashiro T."/>
            <person name="Shiraishi A."/>
            <person name="Satake H."/>
            <person name="Nakayama K."/>
        </authorList>
    </citation>
    <scope>NUCLEOTIDE SEQUENCE</scope>
</reference>
<reference evidence="2" key="1">
    <citation type="journal article" date="2022" name="Int. J. Mol. Sci.">
        <title>Draft Genome of Tanacetum Coccineum: Genomic Comparison of Closely Related Tanacetum-Family Plants.</title>
        <authorList>
            <person name="Yamashiro T."/>
            <person name="Shiraishi A."/>
            <person name="Nakayama K."/>
            <person name="Satake H."/>
        </authorList>
    </citation>
    <scope>NUCLEOTIDE SEQUENCE</scope>
</reference>
<proteinExistence type="predicted"/>
<evidence type="ECO:0000313" key="2">
    <source>
        <dbReference type="EMBL" id="GJT40758.1"/>
    </source>
</evidence>
<dbReference type="EMBL" id="BQNB010015501">
    <property type="protein sequence ID" value="GJT40758.1"/>
    <property type="molecule type" value="Genomic_DNA"/>
</dbReference>
<sequence>MFVLFNIILNVKGVFGWILKHNLTDDWLHVVILINYMLSAEVIILESDYDSPHSMNSDDTWEPGKDVTKNTSKSVSVKGRKGSTSKKVSCSKSTKTKPFKDLKFFDDSSSDDQGNVFRESDVELKVVSVPDVVDAKRPPPVRNCILGLASLRTWQKIMQKDFGIKNANQHVAASQEGTSKGKRKMV</sequence>
<accession>A0ABQ5DQ94</accession>
<evidence type="ECO:0000313" key="3">
    <source>
        <dbReference type="Proteomes" id="UP001151760"/>
    </source>
</evidence>